<organism evidence="2">
    <name type="scientific">Candidatus Moduliflexus flocculans</name>
    <dbReference type="NCBI Taxonomy" id="1499966"/>
    <lineage>
        <taxon>Bacteria</taxon>
        <taxon>Candidatus Moduliflexota</taxon>
        <taxon>Candidatus Moduliflexia</taxon>
        <taxon>Candidatus Moduliflexales</taxon>
        <taxon>Candidatus Moduliflexaceae</taxon>
    </lineage>
</organism>
<gene>
    <name evidence="2" type="ORF">U14_01587</name>
</gene>
<sequence length="159" mass="17793">MAANSPPGRGWGWVVDTKTPHRTPPTPCPSQEGNCRRRCVTSDNKIFVADIDGCQEKNMKNIARSHLPCTRTDATSMTAAAFHSPAVRKRAFYPLLQLSFRVFSLDFSHCIFIHAAVASRNLENIVFFSRRLLICSISGANKEADTCENVVFCWFCCSF</sequence>
<dbReference type="HOGENOM" id="CLU_1657362_0_0_0"/>
<reference evidence="2" key="1">
    <citation type="journal article" date="2015" name="PeerJ">
        <title>First genomic representation of candidate bacterial phylum KSB3 points to enhanced environmental sensing as a trigger of wastewater bulking.</title>
        <authorList>
            <person name="Sekiguchi Y."/>
            <person name="Ohashi A."/>
            <person name="Parks D.H."/>
            <person name="Yamauchi T."/>
            <person name="Tyson G.W."/>
            <person name="Hugenholtz P."/>
        </authorList>
    </citation>
    <scope>NUCLEOTIDE SEQUENCE [LARGE SCALE GENOMIC DNA]</scope>
</reference>
<dbReference type="EMBL" id="DF820456">
    <property type="protein sequence ID" value="GAK50358.1"/>
    <property type="molecule type" value="Genomic_DNA"/>
</dbReference>
<keyword evidence="3" id="KW-1185">Reference proteome</keyword>
<protein>
    <submittedName>
        <fullName evidence="2">Uncharacterized protein</fullName>
    </submittedName>
</protein>
<evidence type="ECO:0000313" key="3">
    <source>
        <dbReference type="Proteomes" id="UP000030700"/>
    </source>
</evidence>
<dbReference type="AlphaFoldDB" id="A0A0S6VYF2"/>
<dbReference type="STRING" id="1499966.U14_01587"/>
<evidence type="ECO:0000256" key="1">
    <source>
        <dbReference type="SAM" id="MobiDB-lite"/>
    </source>
</evidence>
<dbReference type="Proteomes" id="UP000030700">
    <property type="component" value="Unassembled WGS sequence"/>
</dbReference>
<name>A0A0S6VYF2_9BACT</name>
<accession>A0A0S6VYF2</accession>
<proteinExistence type="predicted"/>
<feature type="region of interest" description="Disordered" evidence="1">
    <location>
        <begin position="1"/>
        <end position="32"/>
    </location>
</feature>
<evidence type="ECO:0000313" key="2">
    <source>
        <dbReference type="EMBL" id="GAK50358.1"/>
    </source>
</evidence>